<dbReference type="Pfam" id="PF04149">
    <property type="entry name" value="DUF397"/>
    <property type="match status" value="2"/>
</dbReference>
<evidence type="ECO:0000313" key="2">
    <source>
        <dbReference type="EMBL" id="REK90100.1"/>
    </source>
</evidence>
<keyword evidence="3" id="KW-1185">Reference proteome</keyword>
<dbReference type="RefSeq" id="WP_128506542.1">
    <property type="nucleotide sequence ID" value="NZ_QUAC01000087.1"/>
</dbReference>
<gene>
    <name evidence="2" type="ORF">DY245_12125</name>
</gene>
<dbReference type="EMBL" id="QUAC01000087">
    <property type="protein sequence ID" value="REK90100.1"/>
    <property type="molecule type" value="Genomic_DNA"/>
</dbReference>
<dbReference type="AlphaFoldDB" id="A0A371Q5Y3"/>
<evidence type="ECO:0000259" key="1">
    <source>
        <dbReference type="Pfam" id="PF04149"/>
    </source>
</evidence>
<accession>A0A371Q5Y3</accession>
<name>A0A371Q5Y3_STRIH</name>
<reference evidence="2 3" key="1">
    <citation type="submission" date="2018-08" db="EMBL/GenBank/DDBJ databases">
        <title>Streptomyces NEAU-D10 sp. nov., a novel Actinomycete isolated from soil.</title>
        <authorList>
            <person name="Jin L."/>
        </authorList>
    </citation>
    <scope>NUCLEOTIDE SEQUENCE [LARGE SCALE GENOMIC DNA]</scope>
    <source>
        <strain evidence="2 3">NEAU-D10</strain>
    </source>
</reference>
<protein>
    <submittedName>
        <fullName evidence="2">DUF397 domain-containing protein</fullName>
    </submittedName>
</protein>
<dbReference type="InterPro" id="IPR007278">
    <property type="entry name" value="DUF397"/>
</dbReference>
<dbReference type="OrthoDB" id="4570646at2"/>
<proteinExistence type="predicted"/>
<feature type="domain" description="DUF397" evidence="1">
    <location>
        <begin position="50"/>
        <end position="104"/>
    </location>
</feature>
<sequence length="111" mass="11571">MKISPEYDLSTAIWRKSSFSGASGGDCLEVATWRKSSYSGGDGGNCLEVATWRKSTHSGGDGGDCLEVSDELPGVVPVRDSKNPHGPALAFRAPAWSAFIDGIKSGSLHGA</sequence>
<feature type="domain" description="DUF397" evidence="1">
    <location>
        <begin position="14"/>
        <end position="31"/>
    </location>
</feature>
<dbReference type="Proteomes" id="UP000262477">
    <property type="component" value="Unassembled WGS sequence"/>
</dbReference>
<evidence type="ECO:0000313" key="3">
    <source>
        <dbReference type="Proteomes" id="UP000262477"/>
    </source>
</evidence>
<comment type="caution">
    <text evidence="2">The sequence shown here is derived from an EMBL/GenBank/DDBJ whole genome shotgun (WGS) entry which is preliminary data.</text>
</comment>
<organism evidence="2 3">
    <name type="scientific">Streptomyces inhibens</name>
    <dbReference type="NCBI Taxonomy" id="2293571"/>
    <lineage>
        <taxon>Bacteria</taxon>
        <taxon>Bacillati</taxon>
        <taxon>Actinomycetota</taxon>
        <taxon>Actinomycetes</taxon>
        <taxon>Kitasatosporales</taxon>
        <taxon>Streptomycetaceae</taxon>
        <taxon>Streptomyces</taxon>
    </lineage>
</organism>